<evidence type="ECO:0000313" key="3">
    <source>
        <dbReference type="Proteomes" id="UP001341840"/>
    </source>
</evidence>
<comment type="caution">
    <text evidence="2">The sequence shown here is derived from an EMBL/GenBank/DDBJ whole genome shotgun (WGS) entry which is preliminary data.</text>
</comment>
<reference evidence="2 3" key="1">
    <citation type="journal article" date="2023" name="Plants (Basel)">
        <title>Bridging the Gap: Combining Genomics and Transcriptomics Approaches to Understand Stylosanthes scabra, an Orphan Legume from the Brazilian Caatinga.</title>
        <authorList>
            <person name="Ferreira-Neto J.R.C."/>
            <person name="da Silva M.D."/>
            <person name="Binneck E."/>
            <person name="de Melo N.F."/>
            <person name="da Silva R.H."/>
            <person name="de Melo A.L.T.M."/>
            <person name="Pandolfi V."/>
            <person name="Bustamante F.O."/>
            <person name="Brasileiro-Vidal A.C."/>
            <person name="Benko-Iseppon A.M."/>
        </authorList>
    </citation>
    <scope>NUCLEOTIDE SEQUENCE [LARGE SCALE GENOMIC DNA]</scope>
    <source>
        <tissue evidence="2">Leaves</tissue>
    </source>
</reference>
<dbReference type="SMART" id="SM00443">
    <property type="entry name" value="G_patch"/>
    <property type="match status" value="1"/>
</dbReference>
<dbReference type="Proteomes" id="UP001341840">
    <property type="component" value="Unassembled WGS sequence"/>
</dbReference>
<feature type="non-terminal residue" evidence="2">
    <location>
        <position position="131"/>
    </location>
</feature>
<keyword evidence="3" id="KW-1185">Reference proteome</keyword>
<dbReference type="InterPro" id="IPR000467">
    <property type="entry name" value="G_patch_dom"/>
</dbReference>
<name>A0ABU6ZZJ0_9FABA</name>
<feature type="domain" description="G-patch" evidence="1">
    <location>
        <begin position="1"/>
        <end position="43"/>
    </location>
</feature>
<dbReference type="Pfam" id="PF01585">
    <property type="entry name" value="G-patch"/>
    <property type="match status" value="1"/>
</dbReference>
<gene>
    <name evidence="2" type="ORF">PIB30_113217</name>
</gene>
<dbReference type="EMBL" id="JASCZI010280769">
    <property type="protein sequence ID" value="MED6227404.1"/>
    <property type="molecule type" value="Genomic_DNA"/>
</dbReference>
<evidence type="ECO:0000313" key="2">
    <source>
        <dbReference type="EMBL" id="MED6227404.1"/>
    </source>
</evidence>
<protein>
    <recommendedName>
        <fullName evidence="1">G-patch domain-containing protein</fullName>
    </recommendedName>
</protein>
<accession>A0ABU6ZZJ0</accession>
<sequence>ASRMMIKEGYIPGNGLGKNCQGIVTPLVLRENTERSGLGYIPTKSDKKRIMMDKREKRLARLENRESKTTPITIRDIRADFHSAGLMLLDTVAVIGEDLNEPRNWIYQSSPGSELNNWSIVDLSTTTRCYP</sequence>
<dbReference type="PROSITE" id="PS50174">
    <property type="entry name" value="G_PATCH"/>
    <property type="match status" value="1"/>
</dbReference>
<organism evidence="2 3">
    <name type="scientific">Stylosanthes scabra</name>
    <dbReference type="NCBI Taxonomy" id="79078"/>
    <lineage>
        <taxon>Eukaryota</taxon>
        <taxon>Viridiplantae</taxon>
        <taxon>Streptophyta</taxon>
        <taxon>Embryophyta</taxon>
        <taxon>Tracheophyta</taxon>
        <taxon>Spermatophyta</taxon>
        <taxon>Magnoliopsida</taxon>
        <taxon>eudicotyledons</taxon>
        <taxon>Gunneridae</taxon>
        <taxon>Pentapetalae</taxon>
        <taxon>rosids</taxon>
        <taxon>fabids</taxon>
        <taxon>Fabales</taxon>
        <taxon>Fabaceae</taxon>
        <taxon>Papilionoideae</taxon>
        <taxon>50 kb inversion clade</taxon>
        <taxon>dalbergioids sensu lato</taxon>
        <taxon>Dalbergieae</taxon>
        <taxon>Pterocarpus clade</taxon>
        <taxon>Stylosanthes</taxon>
    </lineage>
</organism>
<evidence type="ECO:0000259" key="1">
    <source>
        <dbReference type="PROSITE" id="PS50174"/>
    </source>
</evidence>
<proteinExistence type="predicted"/>
<feature type="non-terminal residue" evidence="2">
    <location>
        <position position="1"/>
    </location>
</feature>